<dbReference type="KEGG" id="rmc:RMONA_05260"/>
<protein>
    <submittedName>
        <fullName evidence="1">Uncharacterized protein</fullName>
    </submittedName>
</protein>
<gene>
    <name evidence="1" type="ORF">RMONA_05260</name>
</gene>
<evidence type="ECO:0000313" key="2">
    <source>
        <dbReference type="Proteomes" id="UP000018149"/>
    </source>
</evidence>
<dbReference type="AlphaFoldDB" id="A0A0B7J376"/>
<proteinExistence type="predicted"/>
<sequence>MGGGIYYDNLSDDKYAAYILRNLEPLSESISLSNLLNKIDAKYVEL</sequence>
<reference evidence="1 2" key="1">
    <citation type="submission" date="2015-01" db="EMBL/GenBank/DDBJ databases">
        <title>Draft genome sequence of Rickettsia monacensis strain IrR/Munich.</title>
        <authorList>
            <person name="Felsheim R.F."/>
            <person name="Johnson S.L."/>
            <person name="Kurtti T.J."/>
            <person name="Munderloh U.G."/>
        </authorList>
    </citation>
    <scope>NUCLEOTIDE SEQUENCE [LARGE SCALE GENOMIC DNA]</scope>
    <source>
        <strain evidence="1 2">IrR/Munich</strain>
    </source>
</reference>
<evidence type="ECO:0000313" key="1">
    <source>
        <dbReference type="EMBL" id="CEO17430.1"/>
    </source>
</evidence>
<keyword evidence="2" id="KW-1185">Reference proteome</keyword>
<dbReference type="Proteomes" id="UP000018149">
    <property type="component" value="Chromosome I"/>
</dbReference>
<organism evidence="1 2">
    <name type="scientific">Rickettsia monacensis</name>
    <dbReference type="NCBI Taxonomy" id="109232"/>
    <lineage>
        <taxon>Bacteria</taxon>
        <taxon>Pseudomonadati</taxon>
        <taxon>Pseudomonadota</taxon>
        <taxon>Alphaproteobacteria</taxon>
        <taxon>Rickettsiales</taxon>
        <taxon>Rickettsiaceae</taxon>
        <taxon>Rickettsieae</taxon>
        <taxon>Rickettsia</taxon>
        <taxon>spotted fever group</taxon>
    </lineage>
</organism>
<accession>A0A0B7J376</accession>
<dbReference type="EMBL" id="LN794217">
    <property type="protein sequence ID" value="CEO17430.1"/>
    <property type="molecule type" value="Genomic_DNA"/>
</dbReference>
<name>A0A0B7J376_9RICK</name>
<dbReference type="HOGENOM" id="CLU_3188420_0_0_5"/>